<dbReference type="Pfam" id="PF00535">
    <property type="entry name" value="Glycos_transf_2"/>
    <property type="match status" value="1"/>
</dbReference>
<dbReference type="PANTHER" id="PTHR43179">
    <property type="entry name" value="RHAMNOSYLTRANSFERASE WBBL"/>
    <property type="match status" value="1"/>
</dbReference>
<dbReference type="Gene3D" id="3.90.550.10">
    <property type="entry name" value="Spore Coat Polysaccharide Biosynthesis Protein SpsA, Chain A"/>
    <property type="match status" value="1"/>
</dbReference>
<dbReference type="EMBL" id="MKQP01000026">
    <property type="protein sequence ID" value="OMD30248.1"/>
    <property type="molecule type" value="Genomic_DNA"/>
</dbReference>
<dbReference type="Proteomes" id="UP000187465">
    <property type="component" value="Unassembled WGS sequence"/>
</dbReference>
<comment type="similarity">
    <text evidence="2">Belongs to the glycosyltransferase 2 family.</text>
</comment>
<comment type="caution">
    <text evidence="6">The sequence shown here is derived from an EMBL/GenBank/DDBJ whole genome shotgun (WGS) entry which is preliminary data.</text>
</comment>
<evidence type="ECO:0000256" key="1">
    <source>
        <dbReference type="ARBA" id="ARBA00004776"/>
    </source>
</evidence>
<evidence type="ECO:0000313" key="6">
    <source>
        <dbReference type="EMBL" id="OMD30248.1"/>
    </source>
</evidence>
<evidence type="ECO:0000259" key="5">
    <source>
        <dbReference type="Pfam" id="PF00535"/>
    </source>
</evidence>
<dbReference type="SUPFAM" id="SSF53448">
    <property type="entry name" value="Nucleotide-diphospho-sugar transferases"/>
    <property type="match status" value="1"/>
</dbReference>
<evidence type="ECO:0000256" key="3">
    <source>
        <dbReference type="ARBA" id="ARBA00022676"/>
    </source>
</evidence>
<comment type="pathway">
    <text evidence="1">Cell wall biogenesis; cell wall polysaccharide biosynthesis.</text>
</comment>
<evidence type="ECO:0000313" key="7">
    <source>
        <dbReference type="Proteomes" id="UP000187465"/>
    </source>
</evidence>
<sequence length="334" mass="39865">MNKVGLIILNWNGYQDTIECIESIVEYEGNNHSIFILDNGSSDNSLTFIEEWLRYNYKFNYRIVEDTEFQSMSEFEEGGLTLIKGRYNLGFAKGNNLILNKIKSKFEYSFLLNNDTTMLMNSITKMINYMDIKKDTGAASCNIRYFDDKNKLWNAGGRFTWYGDRKYYSQKKIDRYIQEGKTVIETPFVTGCALLIRNEILMKIGVLTEKFFFGEEDFNFCKRLKINNIKVETILSATIYHKVSSSINKTNNTKKKNCNRYILHFSNRIINQKEFYNYNYWFLWRIFYINAIGIKIFMLTKDYKSTIETIQRIRYYTRNFNHIDYELFKEINNK</sequence>
<name>A0A1R0X6N1_9BACL</name>
<dbReference type="InterPro" id="IPR001173">
    <property type="entry name" value="Glyco_trans_2-like"/>
</dbReference>
<organism evidence="6 7">
    <name type="scientific">Paenibacillus odorifer</name>
    <dbReference type="NCBI Taxonomy" id="189426"/>
    <lineage>
        <taxon>Bacteria</taxon>
        <taxon>Bacillati</taxon>
        <taxon>Bacillota</taxon>
        <taxon>Bacilli</taxon>
        <taxon>Bacillales</taxon>
        <taxon>Paenibacillaceae</taxon>
        <taxon>Paenibacillus</taxon>
    </lineage>
</organism>
<dbReference type="InterPro" id="IPR029044">
    <property type="entry name" value="Nucleotide-diphossugar_trans"/>
</dbReference>
<feature type="domain" description="Glycosyltransferase 2-like" evidence="5">
    <location>
        <begin position="7"/>
        <end position="204"/>
    </location>
</feature>
<dbReference type="PANTHER" id="PTHR43179:SF12">
    <property type="entry name" value="GALACTOFURANOSYLTRANSFERASE GLFT2"/>
    <property type="match status" value="1"/>
</dbReference>
<keyword evidence="4" id="KW-0808">Transferase</keyword>
<evidence type="ECO:0000256" key="2">
    <source>
        <dbReference type="ARBA" id="ARBA00006739"/>
    </source>
</evidence>
<reference evidence="6 7" key="1">
    <citation type="submission" date="2016-10" db="EMBL/GenBank/DDBJ databases">
        <title>Paenibacillus species isolates.</title>
        <authorList>
            <person name="Beno S.M."/>
        </authorList>
    </citation>
    <scope>NUCLEOTIDE SEQUENCE [LARGE SCALE GENOMIC DNA]</scope>
    <source>
        <strain evidence="6 7">FSL H7-0604</strain>
    </source>
</reference>
<accession>A0A1R0X6N1</accession>
<gene>
    <name evidence="6" type="ORF">BJP51_20795</name>
</gene>
<keyword evidence="3" id="KW-0328">Glycosyltransferase</keyword>
<protein>
    <recommendedName>
        <fullName evidence="5">Glycosyltransferase 2-like domain-containing protein</fullName>
    </recommendedName>
</protein>
<dbReference type="GO" id="GO:0016757">
    <property type="term" value="F:glycosyltransferase activity"/>
    <property type="evidence" value="ECO:0007669"/>
    <property type="project" value="UniProtKB-KW"/>
</dbReference>
<proteinExistence type="inferred from homology"/>
<evidence type="ECO:0000256" key="4">
    <source>
        <dbReference type="ARBA" id="ARBA00022679"/>
    </source>
</evidence>
<dbReference type="AlphaFoldDB" id="A0A1R0X6N1"/>